<evidence type="ECO:0000259" key="2">
    <source>
        <dbReference type="Pfam" id="PF26107"/>
    </source>
</evidence>
<evidence type="ECO:0000313" key="5">
    <source>
        <dbReference type="Proteomes" id="UP001247805"/>
    </source>
</evidence>
<dbReference type="PANTHER" id="PTHR34580:SF3">
    <property type="entry name" value="PROTEIN PAFB"/>
    <property type="match status" value="1"/>
</dbReference>
<organism evidence="4 5">
    <name type="scientific">Paraglaciecola aquimarina</name>
    <dbReference type="NCBI Taxonomy" id="1235557"/>
    <lineage>
        <taxon>Bacteria</taxon>
        <taxon>Pseudomonadati</taxon>
        <taxon>Pseudomonadota</taxon>
        <taxon>Gammaproteobacteria</taxon>
        <taxon>Alteromonadales</taxon>
        <taxon>Alteromonadaceae</taxon>
        <taxon>Paraglaciecola</taxon>
    </lineage>
</organism>
<dbReference type="InterPro" id="IPR059019">
    <property type="entry name" value="WHD_CapW"/>
</dbReference>
<name>A0ABU3T0L4_9ALTE</name>
<feature type="domain" description="WYL" evidence="1">
    <location>
        <begin position="119"/>
        <end position="182"/>
    </location>
</feature>
<accession>A0ABU3T0L4</accession>
<gene>
    <name evidence="4" type="ORF">RS130_19690</name>
</gene>
<feature type="domain" description="DNA-binding transcriptional repressor CapW C-terminal dimerisation" evidence="2">
    <location>
        <begin position="205"/>
        <end position="273"/>
    </location>
</feature>
<evidence type="ECO:0000313" key="4">
    <source>
        <dbReference type="EMBL" id="MDU0355814.1"/>
    </source>
</evidence>
<evidence type="ECO:0000259" key="1">
    <source>
        <dbReference type="Pfam" id="PF13280"/>
    </source>
</evidence>
<dbReference type="Pfam" id="PF26109">
    <property type="entry name" value="WHD_BrxR"/>
    <property type="match status" value="1"/>
</dbReference>
<reference evidence="4 5" key="1">
    <citation type="submission" date="2023-10" db="EMBL/GenBank/DDBJ databases">
        <title>Glaciecola aquimarina strain GGW-M5 nov., isolated from a coastal seawater.</title>
        <authorList>
            <person name="Bayburt H."/>
            <person name="Kim J.M."/>
            <person name="Choi B.J."/>
            <person name="Jeon C.O."/>
        </authorList>
    </citation>
    <scope>NUCLEOTIDE SEQUENCE [LARGE SCALE GENOMIC DNA]</scope>
    <source>
        <strain evidence="4 5">KCTC 32108</strain>
    </source>
</reference>
<sequence length="281" mass="32574">MIKDGKELHWQLIELIAYWQGKVNTTHLMDHFTISRKQAGDYIRAYQDQFPLHLEYCKSTKAFLPSDNFQYQYINGDVTQYLEWLSKSSTLSIHDTAKQATLTYTSLQLPSRQVTPKIMRGLVNAINQRRRIEVDYVSLSNPDVEGRIIQPHIFVKTGLRWHLRAFDEKHQAFRDFVLSRFRGEPELLDKATHNADQDKGWNTVVSVILTPDTRLSATQKSVLAQDYQMQNGQLVIKTRAALTQYLLQEMQVNFKSIDKSPEAQQLVLVNEGDIKNWLFSG</sequence>
<protein>
    <submittedName>
        <fullName evidence="4">WYL domain-containing protein</fullName>
    </submittedName>
</protein>
<evidence type="ECO:0000259" key="3">
    <source>
        <dbReference type="Pfam" id="PF26109"/>
    </source>
</evidence>
<feature type="domain" description="DNA-binding transcriptional repressor CapW winged helix-turn-helix" evidence="3">
    <location>
        <begin position="8"/>
        <end position="86"/>
    </location>
</feature>
<dbReference type="EMBL" id="JAWDIO010000002">
    <property type="protein sequence ID" value="MDU0355814.1"/>
    <property type="molecule type" value="Genomic_DNA"/>
</dbReference>
<dbReference type="InterPro" id="IPR051534">
    <property type="entry name" value="CBASS_pafABC_assoc_protein"/>
</dbReference>
<keyword evidence="5" id="KW-1185">Reference proteome</keyword>
<dbReference type="RefSeq" id="WP_316027334.1">
    <property type="nucleotide sequence ID" value="NZ_JAWDIO010000002.1"/>
</dbReference>
<dbReference type="InterPro" id="IPR016634">
    <property type="entry name" value="CapW-like"/>
</dbReference>
<dbReference type="InterPro" id="IPR059020">
    <property type="entry name" value="CapW_CTD"/>
</dbReference>
<dbReference type="InterPro" id="IPR026881">
    <property type="entry name" value="WYL_dom"/>
</dbReference>
<dbReference type="PROSITE" id="PS52050">
    <property type="entry name" value="WYL"/>
    <property type="match status" value="1"/>
</dbReference>
<dbReference type="Pfam" id="PF26107">
    <property type="entry name" value="BrxR_CTD"/>
    <property type="match status" value="1"/>
</dbReference>
<comment type="caution">
    <text evidence="4">The sequence shown here is derived from an EMBL/GenBank/DDBJ whole genome shotgun (WGS) entry which is preliminary data.</text>
</comment>
<proteinExistence type="predicted"/>
<dbReference type="Proteomes" id="UP001247805">
    <property type="component" value="Unassembled WGS sequence"/>
</dbReference>
<dbReference type="PIRSF" id="PIRSF015558">
    <property type="entry name" value="Txn_reg_DeoR_prd"/>
    <property type="match status" value="1"/>
</dbReference>
<dbReference type="Pfam" id="PF13280">
    <property type="entry name" value="WYL"/>
    <property type="match status" value="1"/>
</dbReference>
<dbReference type="PANTHER" id="PTHR34580">
    <property type="match status" value="1"/>
</dbReference>